<dbReference type="InterPro" id="IPR000860">
    <property type="entry name" value="HemC"/>
</dbReference>
<feature type="domain" description="Porphobilinogen deaminase N-terminal" evidence="10">
    <location>
        <begin position="4"/>
        <end position="199"/>
    </location>
</feature>
<comment type="function">
    <text evidence="2">Tetrapolymerization of the monopyrrole PBG into the hydroxymethylbilane pre-uroporphyrinogen in several discrete steps.</text>
</comment>
<comment type="cofactor">
    <cofactor evidence="1">
        <name>dipyrromethane</name>
        <dbReference type="ChEBI" id="CHEBI:60342"/>
    </cofactor>
</comment>
<keyword evidence="7" id="KW-0627">Porphyrin biosynthesis</keyword>
<dbReference type="GO" id="GO:0004418">
    <property type="term" value="F:hydroxymethylbilane synthase activity"/>
    <property type="evidence" value="ECO:0007669"/>
    <property type="project" value="UniProtKB-UniRule"/>
</dbReference>
<evidence type="ECO:0000256" key="8">
    <source>
        <dbReference type="ARBA" id="ARBA00048169"/>
    </source>
</evidence>
<comment type="caution">
    <text evidence="12">The sequence shown here is derived from an EMBL/GenBank/DDBJ whole genome shotgun (WGS) entry which is preliminary data.</text>
</comment>
<dbReference type="AlphaFoldDB" id="A0A399DXY7"/>
<evidence type="ECO:0000256" key="4">
    <source>
        <dbReference type="ARBA" id="ARBA00011245"/>
    </source>
</evidence>
<evidence type="ECO:0000313" key="12">
    <source>
        <dbReference type="EMBL" id="RIH74900.1"/>
    </source>
</evidence>
<dbReference type="FunFam" id="3.40.190.10:FF:000005">
    <property type="entry name" value="Porphobilinogen deaminase"/>
    <property type="match status" value="1"/>
</dbReference>
<dbReference type="Pfam" id="PF01379">
    <property type="entry name" value="Porphobil_deam"/>
    <property type="match status" value="1"/>
</dbReference>
<keyword evidence="6 12" id="KW-0808">Transferase</keyword>
<evidence type="ECO:0000256" key="3">
    <source>
        <dbReference type="ARBA" id="ARBA00005638"/>
    </source>
</evidence>
<evidence type="ECO:0000256" key="2">
    <source>
        <dbReference type="ARBA" id="ARBA00002869"/>
    </source>
</evidence>
<evidence type="ECO:0000256" key="9">
    <source>
        <dbReference type="NCBIfam" id="TIGR00212"/>
    </source>
</evidence>
<dbReference type="GO" id="GO:0005737">
    <property type="term" value="C:cytoplasm"/>
    <property type="evidence" value="ECO:0007669"/>
    <property type="project" value="UniProtKB-UniRule"/>
</dbReference>
<reference evidence="12 13" key="1">
    <citation type="submission" date="2018-08" db="EMBL/GenBank/DDBJ databases">
        <title>Meiothermus cateniformans JCM 15151 genome sequencing project.</title>
        <authorList>
            <person name="Da Costa M.S."/>
            <person name="Albuquerque L."/>
            <person name="Raposo P."/>
            <person name="Froufe H.J.C."/>
            <person name="Barroso C.S."/>
            <person name="Egas C."/>
        </authorList>
    </citation>
    <scope>NUCLEOTIDE SEQUENCE [LARGE SCALE GENOMIC DNA]</scope>
    <source>
        <strain evidence="12 13">JCM 15151</strain>
    </source>
</reference>
<dbReference type="InterPro" id="IPR022417">
    <property type="entry name" value="Porphobilin_deaminase_N"/>
</dbReference>
<name>A0A399DXY7_9DEIN</name>
<dbReference type="SUPFAM" id="SSF54782">
    <property type="entry name" value="Porphobilinogen deaminase (hydroxymethylbilane synthase), C-terminal domain"/>
    <property type="match status" value="1"/>
</dbReference>
<comment type="catalytic activity">
    <reaction evidence="8">
        <text>4 porphobilinogen + H2O = hydroxymethylbilane + 4 NH4(+)</text>
        <dbReference type="Rhea" id="RHEA:13185"/>
        <dbReference type="ChEBI" id="CHEBI:15377"/>
        <dbReference type="ChEBI" id="CHEBI:28938"/>
        <dbReference type="ChEBI" id="CHEBI:57845"/>
        <dbReference type="ChEBI" id="CHEBI:58126"/>
        <dbReference type="EC" id="2.5.1.61"/>
    </reaction>
</comment>
<organism evidence="12 13">
    <name type="scientific">Meiothermus taiwanensis</name>
    <dbReference type="NCBI Taxonomy" id="172827"/>
    <lineage>
        <taxon>Bacteria</taxon>
        <taxon>Thermotogati</taxon>
        <taxon>Deinococcota</taxon>
        <taxon>Deinococci</taxon>
        <taxon>Thermales</taxon>
        <taxon>Thermaceae</taxon>
        <taxon>Meiothermus</taxon>
    </lineage>
</organism>
<evidence type="ECO:0000256" key="5">
    <source>
        <dbReference type="ARBA" id="ARBA00012655"/>
    </source>
</evidence>
<dbReference type="InterPro" id="IPR022418">
    <property type="entry name" value="Porphobilinogen_deaminase_C"/>
</dbReference>
<proteinExistence type="inferred from homology"/>
<dbReference type="RefSeq" id="WP_027887470.1">
    <property type="nucleotide sequence ID" value="NZ_JBHSXZ010000074.1"/>
</dbReference>
<dbReference type="PANTHER" id="PTHR11557">
    <property type="entry name" value="PORPHOBILINOGEN DEAMINASE"/>
    <property type="match status" value="1"/>
</dbReference>
<dbReference type="EMBL" id="QWKX01000088">
    <property type="protein sequence ID" value="RIH74900.1"/>
    <property type="molecule type" value="Genomic_DNA"/>
</dbReference>
<dbReference type="OrthoDB" id="9810298at2"/>
<protein>
    <recommendedName>
        <fullName evidence="5 9">Hydroxymethylbilane synthase</fullName>
        <ecNumber evidence="5 9">2.5.1.61</ecNumber>
    </recommendedName>
</protein>
<dbReference type="PRINTS" id="PR00151">
    <property type="entry name" value="PORPHBDMNASE"/>
</dbReference>
<dbReference type="InterPro" id="IPR036803">
    <property type="entry name" value="Porphobilinogen_deaminase_C_sf"/>
</dbReference>
<dbReference type="Pfam" id="PF03900">
    <property type="entry name" value="Porphobil_deamC"/>
    <property type="match status" value="1"/>
</dbReference>
<gene>
    <name evidence="12" type="primary">hemC_2</name>
    <name evidence="12" type="ORF">Mcate_02496</name>
</gene>
<comment type="subunit">
    <text evidence="4">Monomer.</text>
</comment>
<comment type="similarity">
    <text evidence="3">Belongs to the HMBS family.</text>
</comment>
<dbReference type="PANTHER" id="PTHR11557:SF0">
    <property type="entry name" value="PORPHOBILINOGEN DEAMINASE"/>
    <property type="match status" value="1"/>
</dbReference>
<dbReference type="Gene3D" id="3.40.190.10">
    <property type="entry name" value="Periplasmic binding protein-like II"/>
    <property type="match status" value="2"/>
</dbReference>
<evidence type="ECO:0000256" key="7">
    <source>
        <dbReference type="ARBA" id="ARBA00023244"/>
    </source>
</evidence>
<accession>A0A399DXY7</accession>
<evidence type="ECO:0000313" key="13">
    <source>
        <dbReference type="Proteomes" id="UP000266089"/>
    </source>
</evidence>
<dbReference type="EC" id="2.5.1.61" evidence="5 9"/>
<dbReference type="GO" id="GO:0006783">
    <property type="term" value="P:heme biosynthetic process"/>
    <property type="evidence" value="ECO:0007669"/>
    <property type="project" value="TreeGrafter"/>
</dbReference>
<dbReference type="Proteomes" id="UP000266089">
    <property type="component" value="Unassembled WGS sequence"/>
</dbReference>
<dbReference type="Gene3D" id="3.30.160.40">
    <property type="entry name" value="Porphobilinogen deaminase, C-terminal domain"/>
    <property type="match status" value="1"/>
</dbReference>
<dbReference type="SUPFAM" id="SSF53850">
    <property type="entry name" value="Periplasmic binding protein-like II"/>
    <property type="match status" value="1"/>
</dbReference>
<evidence type="ECO:0000259" key="11">
    <source>
        <dbReference type="Pfam" id="PF03900"/>
    </source>
</evidence>
<feature type="domain" description="Porphobilinogen deaminase C-terminal" evidence="11">
    <location>
        <begin position="214"/>
        <end position="283"/>
    </location>
</feature>
<evidence type="ECO:0000259" key="10">
    <source>
        <dbReference type="Pfam" id="PF01379"/>
    </source>
</evidence>
<dbReference type="NCBIfam" id="TIGR00212">
    <property type="entry name" value="hemC"/>
    <property type="match status" value="1"/>
</dbReference>
<sequence>MRVIVIGARASLLAQAQTRWVVERLKENWPETEFKIRTIQSKNASEQSAAEALRQALSKREVDIAVYSLKYLPTQEAPGLRLVAVPKRMEPREALVGRSAKRLEDLPKGAVVGVNSLRRRAQLLAYRPDLNVCDLEGDVDDRLSALGTGEYDAMIIGAASLLRLDLRNRIDQLVDPEIMLPAPGQGALGLEVRQGDDWAEELAYSLNHRASFVRTIAERAFLKALGAGDGCAAAALATLESDDTLLLQGVVASPDGRELIRAEIEGDAEEAAELGHDLAQDLLAEGGRELLSAVPAPQR</sequence>
<evidence type="ECO:0000256" key="1">
    <source>
        <dbReference type="ARBA" id="ARBA00001916"/>
    </source>
</evidence>
<evidence type="ECO:0000256" key="6">
    <source>
        <dbReference type="ARBA" id="ARBA00022679"/>
    </source>
</evidence>
<dbReference type="PIRSF" id="PIRSF001438">
    <property type="entry name" value="4pyrrol_synth_OHMeBilane_synth"/>
    <property type="match status" value="1"/>
</dbReference>